<organism evidence="2 3">
    <name type="scientific">Cupriavidus pampae</name>
    <dbReference type="NCBI Taxonomy" id="659251"/>
    <lineage>
        <taxon>Bacteria</taxon>
        <taxon>Pseudomonadati</taxon>
        <taxon>Pseudomonadota</taxon>
        <taxon>Betaproteobacteria</taxon>
        <taxon>Burkholderiales</taxon>
        <taxon>Burkholderiaceae</taxon>
        <taxon>Cupriavidus</taxon>
    </lineage>
</organism>
<dbReference type="SMART" id="SM00986">
    <property type="entry name" value="UDG"/>
    <property type="match status" value="1"/>
</dbReference>
<name>A0ABN7Y3H3_9BURK</name>
<dbReference type="PANTHER" id="PTHR42160:SF1">
    <property type="entry name" value="URACIL-DNA GLYCOSYLASE SUPERFAMILY PROTEIN"/>
    <property type="match status" value="1"/>
</dbReference>
<keyword evidence="3" id="KW-1185">Reference proteome</keyword>
<dbReference type="Gene3D" id="3.40.470.10">
    <property type="entry name" value="Uracil-DNA glycosylase-like domain"/>
    <property type="match status" value="1"/>
</dbReference>
<dbReference type="InterPro" id="IPR005122">
    <property type="entry name" value="Uracil-DNA_glycosylase-like"/>
</dbReference>
<gene>
    <name evidence="2" type="ORF">LMG32289_01039</name>
</gene>
<dbReference type="Pfam" id="PF03167">
    <property type="entry name" value="UDG"/>
    <property type="match status" value="1"/>
</dbReference>
<protein>
    <recommendedName>
        <fullName evidence="1">Uracil-DNA glycosylase-like domain-containing protein</fullName>
    </recommendedName>
</protein>
<evidence type="ECO:0000313" key="3">
    <source>
        <dbReference type="Proteomes" id="UP000706525"/>
    </source>
</evidence>
<dbReference type="RefSeq" id="WP_223982848.1">
    <property type="nucleotide sequence ID" value="NZ_CAJZAG010000002.1"/>
</dbReference>
<dbReference type="InterPro" id="IPR047124">
    <property type="entry name" value="HI_0220.2"/>
</dbReference>
<comment type="caution">
    <text evidence="2">The sequence shown here is derived from an EMBL/GenBank/DDBJ whole genome shotgun (WGS) entry which is preliminary data.</text>
</comment>
<dbReference type="PANTHER" id="PTHR42160">
    <property type="entry name" value="URACIL-DNA GLYCOSYLASE SUPERFAMILY PROTEIN"/>
    <property type="match status" value="1"/>
</dbReference>
<dbReference type="SUPFAM" id="SSF52141">
    <property type="entry name" value="Uracil-DNA glycosylase-like"/>
    <property type="match status" value="1"/>
</dbReference>
<dbReference type="EMBL" id="CAJZAG010000002">
    <property type="protein sequence ID" value="CAG9166500.1"/>
    <property type="molecule type" value="Genomic_DNA"/>
</dbReference>
<feature type="domain" description="Uracil-DNA glycosylase-like" evidence="1">
    <location>
        <begin position="22"/>
        <end position="180"/>
    </location>
</feature>
<evidence type="ECO:0000313" key="2">
    <source>
        <dbReference type="EMBL" id="CAG9166500.1"/>
    </source>
</evidence>
<evidence type="ECO:0000259" key="1">
    <source>
        <dbReference type="SMART" id="SM00986"/>
    </source>
</evidence>
<proteinExistence type="predicted"/>
<dbReference type="InterPro" id="IPR036895">
    <property type="entry name" value="Uracil-DNA_glycosylase-like_sf"/>
</dbReference>
<dbReference type="CDD" id="cd10033">
    <property type="entry name" value="UDG_like"/>
    <property type="match status" value="1"/>
</dbReference>
<sequence>MQREIADCKHCAEHLQAGPRPIVQFSATSRILIIGQAPGSRVHASGVPFDDASGDRLREWMGISKDEFYDPARIALMPMGFCYPGRGGSGDLPPRRECAPLWHDRVLACLPEDRLTLLVGTYAQARYLPKQKPKRSMTEVVRDFPSHGPNVIPLPHPSWRVVLWMRQQPWFEADLLPVLRAAVRSGLRHD</sequence>
<dbReference type="SMART" id="SM00987">
    <property type="entry name" value="UreE_C"/>
    <property type="match status" value="1"/>
</dbReference>
<reference evidence="2 3" key="1">
    <citation type="submission" date="2021-08" db="EMBL/GenBank/DDBJ databases">
        <authorList>
            <person name="Peeters C."/>
        </authorList>
    </citation>
    <scope>NUCLEOTIDE SEQUENCE [LARGE SCALE GENOMIC DNA]</scope>
    <source>
        <strain evidence="2 3">LMG 32289</strain>
    </source>
</reference>
<accession>A0ABN7Y3H3</accession>
<dbReference type="Proteomes" id="UP000706525">
    <property type="component" value="Unassembled WGS sequence"/>
</dbReference>